<dbReference type="EC" id="2.7.4.3" evidence="5 7"/>
<dbReference type="Gene3D" id="3.40.50.300">
    <property type="entry name" value="P-loop containing nucleotide triphosphate hydrolases"/>
    <property type="match status" value="1"/>
</dbReference>
<accession>A0A4D6YGH6</accession>
<keyword evidence="5 7" id="KW-0067">ATP-binding</keyword>
<dbReference type="InterPro" id="IPR006259">
    <property type="entry name" value="Adenyl_kin_sub"/>
</dbReference>
<dbReference type="InterPro" id="IPR000850">
    <property type="entry name" value="Adenylat/UMP-CMP_kin"/>
</dbReference>
<evidence type="ECO:0000256" key="2">
    <source>
        <dbReference type="ARBA" id="ARBA00022727"/>
    </source>
</evidence>
<comment type="subcellular location">
    <subcellularLocation>
        <location evidence="5 7">Cytoplasm</location>
    </subcellularLocation>
</comment>
<proteinExistence type="inferred from homology"/>
<dbReference type="SUPFAM" id="SSF52540">
    <property type="entry name" value="P-loop containing nucleoside triphosphate hydrolases"/>
    <property type="match status" value="1"/>
</dbReference>
<comment type="pathway">
    <text evidence="5">Purine metabolism; AMP biosynthesis via salvage pathway; AMP from ADP: step 1/1.</text>
</comment>
<dbReference type="AlphaFoldDB" id="A0A4D6YGH6"/>
<dbReference type="GO" id="GO:0004017">
    <property type="term" value="F:AMP kinase activity"/>
    <property type="evidence" value="ECO:0007669"/>
    <property type="project" value="UniProtKB-UniRule"/>
</dbReference>
<dbReference type="InterPro" id="IPR027417">
    <property type="entry name" value="P-loop_NTPase"/>
</dbReference>
<evidence type="ECO:0000313" key="9">
    <source>
        <dbReference type="Proteomes" id="UP000298566"/>
    </source>
</evidence>
<organism evidence="8 9">
    <name type="scientific">Buchnera aphidicola subsp. Melaphis rhois</name>
    <dbReference type="NCBI Taxonomy" id="118103"/>
    <lineage>
        <taxon>Bacteria</taxon>
        <taxon>Pseudomonadati</taxon>
        <taxon>Pseudomonadota</taxon>
        <taxon>Gammaproteobacteria</taxon>
        <taxon>Enterobacterales</taxon>
        <taxon>Erwiniaceae</taxon>
        <taxon>Buchnera</taxon>
    </lineage>
</organism>
<dbReference type="NCBIfam" id="TIGR01351">
    <property type="entry name" value="adk"/>
    <property type="match status" value="1"/>
</dbReference>
<feature type="binding site" evidence="5">
    <location>
        <begin position="85"/>
        <end position="88"/>
    </location>
    <ligand>
        <name>AMP</name>
        <dbReference type="ChEBI" id="CHEBI:456215"/>
    </ligand>
</feature>
<comment type="domain">
    <text evidence="5">Consists of three domains, a large central CORE domain and two small peripheral domains, NMPbind and LID, which undergo movements during catalysis. The LID domain closes over the site of phosphoryl transfer upon ATP binding. Assembling and dissambling the active center during each catalytic cycle provides an effective means to prevent ATP hydrolysis.</text>
</comment>
<feature type="region of interest" description="NMP" evidence="5">
    <location>
        <begin position="30"/>
        <end position="59"/>
    </location>
</feature>
<dbReference type="Proteomes" id="UP000298566">
    <property type="component" value="Chromosome"/>
</dbReference>
<feature type="binding site" evidence="5">
    <location>
        <position position="92"/>
    </location>
    <ligand>
        <name>AMP</name>
        <dbReference type="ChEBI" id="CHEBI:456215"/>
    </ligand>
</feature>
<dbReference type="HAMAP" id="MF_00235">
    <property type="entry name" value="Adenylate_kinase_Adk"/>
    <property type="match status" value="1"/>
</dbReference>
<dbReference type="Pfam" id="PF00406">
    <property type="entry name" value="ADK"/>
    <property type="match status" value="1"/>
</dbReference>
<keyword evidence="4 5" id="KW-0418">Kinase</keyword>
<evidence type="ECO:0000256" key="5">
    <source>
        <dbReference type="HAMAP-Rule" id="MF_00235"/>
    </source>
</evidence>
<dbReference type="GO" id="GO:0044209">
    <property type="term" value="P:AMP salvage"/>
    <property type="evidence" value="ECO:0007669"/>
    <property type="project" value="UniProtKB-UniRule"/>
</dbReference>
<feature type="binding site" evidence="5">
    <location>
        <begin position="132"/>
        <end position="133"/>
    </location>
    <ligand>
        <name>ATP</name>
        <dbReference type="ChEBI" id="CHEBI:30616"/>
    </ligand>
</feature>
<keyword evidence="5" id="KW-0963">Cytoplasm</keyword>
<dbReference type="InterPro" id="IPR033690">
    <property type="entry name" value="Adenylat_kinase_CS"/>
</dbReference>
<comment type="catalytic activity">
    <reaction evidence="5 7">
        <text>AMP + ATP = 2 ADP</text>
        <dbReference type="Rhea" id="RHEA:12973"/>
        <dbReference type="ChEBI" id="CHEBI:30616"/>
        <dbReference type="ChEBI" id="CHEBI:456215"/>
        <dbReference type="ChEBI" id="CHEBI:456216"/>
        <dbReference type="EC" id="2.7.4.3"/>
    </reaction>
</comment>
<feature type="binding site" evidence="5">
    <location>
        <position position="196"/>
    </location>
    <ligand>
        <name>ATP</name>
        <dbReference type="ChEBI" id="CHEBI:30616"/>
    </ligand>
</feature>
<keyword evidence="2 5" id="KW-0545">Nucleotide biosynthesis</keyword>
<dbReference type="RefSeq" id="WP_158336659.1">
    <property type="nucleotide sequence ID" value="NZ_CP033004.1"/>
</dbReference>
<evidence type="ECO:0000256" key="3">
    <source>
        <dbReference type="ARBA" id="ARBA00022741"/>
    </source>
</evidence>
<comment type="caution">
    <text evidence="5">Lacks conserved residue(s) required for the propagation of feature annotation.</text>
</comment>
<evidence type="ECO:0000313" key="8">
    <source>
        <dbReference type="EMBL" id="QCI23445.1"/>
    </source>
</evidence>
<dbReference type="CDD" id="cd01428">
    <property type="entry name" value="ADK"/>
    <property type="match status" value="1"/>
</dbReference>
<comment type="similarity">
    <text evidence="5 6">Belongs to the adenylate kinase family.</text>
</comment>
<comment type="function">
    <text evidence="5">Catalyzes the reversible transfer of the terminal phosphate group between ATP and AMP. Plays an important role in cellular energy homeostasis and in adenine nucleotide metabolism.</text>
</comment>
<feature type="binding site" evidence="5">
    <location>
        <position position="163"/>
    </location>
    <ligand>
        <name>AMP</name>
        <dbReference type="ChEBI" id="CHEBI:456215"/>
    </ligand>
</feature>
<dbReference type="PROSITE" id="PS00113">
    <property type="entry name" value="ADENYLATE_KINASE"/>
    <property type="match status" value="1"/>
</dbReference>
<dbReference type="GO" id="GO:0005524">
    <property type="term" value="F:ATP binding"/>
    <property type="evidence" value="ECO:0007669"/>
    <property type="project" value="UniProtKB-UniRule"/>
</dbReference>
<dbReference type="PRINTS" id="PR00094">
    <property type="entry name" value="ADENYLTKNASE"/>
</dbReference>
<protein>
    <recommendedName>
        <fullName evidence="5 7">Adenylate kinase</fullName>
        <shortName evidence="5">AK</shortName>
        <ecNumber evidence="5 7">2.7.4.3</ecNumber>
    </recommendedName>
    <alternativeName>
        <fullName evidence="5">ATP-AMP transphosphorylase</fullName>
    </alternativeName>
    <alternativeName>
        <fullName evidence="5">ATP:AMP phosphotransferase</fullName>
    </alternativeName>
    <alternativeName>
        <fullName evidence="5">Adenylate monophosphate kinase</fullName>
    </alternativeName>
</protein>
<reference evidence="8 9" key="1">
    <citation type="submission" date="2018-10" db="EMBL/GenBank/DDBJ databases">
        <title>Comparative functional genomics of the obligate endosymbiont Buchnera aphidicola.</title>
        <authorList>
            <person name="Chong R.A."/>
        </authorList>
    </citation>
    <scope>NUCLEOTIDE SEQUENCE [LARGE SCALE GENOMIC DNA]</scope>
    <source>
        <strain evidence="8 9">Mrh</strain>
    </source>
</reference>
<feature type="binding site" evidence="5">
    <location>
        <begin position="57"/>
        <end position="59"/>
    </location>
    <ligand>
        <name>AMP</name>
        <dbReference type="ChEBI" id="CHEBI:456215"/>
    </ligand>
</feature>
<sequence>MRIVLLGAPGSGKGTQAQFIEQKYHLPKISIGDILRQIINNNAPLSKQIKSTIYNGKLISDEIVTELVQSYITKIDYNLGFILDGFPRTISQAKMIENNKISIDYFFELKIPTKIILERIQKRRTGVVSKNTYHLNNSICSKNINCTNSIQRFDDNTEVIKTRLEEYNKFTIPLINYLNNSCKKINYRYYIIDGTQTIQNINNEIKKILN</sequence>
<keyword evidence="3 5" id="KW-0547">Nucleotide-binding</keyword>
<dbReference type="GO" id="GO:0005737">
    <property type="term" value="C:cytoplasm"/>
    <property type="evidence" value="ECO:0007669"/>
    <property type="project" value="UniProtKB-SubCell"/>
</dbReference>
<evidence type="ECO:0000256" key="6">
    <source>
        <dbReference type="RuleBase" id="RU003330"/>
    </source>
</evidence>
<evidence type="ECO:0000256" key="7">
    <source>
        <dbReference type="RuleBase" id="RU003331"/>
    </source>
</evidence>
<dbReference type="EMBL" id="CP033004">
    <property type="protein sequence ID" value="QCI23445.1"/>
    <property type="molecule type" value="Genomic_DNA"/>
</dbReference>
<dbReference type="PANTHER" id="PTHR23359">
    <property type="entry name" value="NUCLEOTIDE KINASE"/>
    <property type="match status" value="1"/>
</dbReference>
<gene>
    <name evidence="5" type="primary">adk</name>
    <name evidence="8" type="ORF">D9V73_02255</name>
</gene>
<evidence type="ECO:0000256" key="1">
    <source>
        <dbReference type="ARBA" id="ARBA00022679"/>
    </source>
</evidence>
<evidence type="ECO:0000256" key="4">
    <source>
        <dbReference type="ARBA" id="ARBA00022777"/>
    </source>
</evidence>
<keyword evidence="1 5" id="KW-0808">Transferase</keyword>
<feature type="binding site" evidence="5">
    <location>
        <position position="36"/>
    </location>
    <ligand>
        <name>AMP</name>
        <dbReference type="ChEBI" id="CHEBI:456215"/>
    </ligand>
</feature>
<feature type="binding site" evidence="5">
    <location>
        <position position="152"/>
    </location>
    <ligand>
        <name>AMP</name>
        <dbReference type="ChEBI" id="CHEBI:456215"/>
    </ligand>
</feature>
<comment type="subunit">
    <text evidence="5 7">Monomer.</text>
</comment>
<feature type="binding site" evidence="5">
    <location>
        <position position="123"/>
    </location>
    <ligand>
        <name>ATP</name>
        <dbReference type="ChEBI" id="CHEBI:30616"/>
    </ligand>
</feature>
<name>A0A4D6YGH6_BUCMH</name>
<dbReference type="UniPathway" id="UPA00588">
    <property type="reaction ID" value="UER00649"/>
</dbReference>
<dbReference type="OrthoDB" id="9805030at2"/>
<feature type="binding site" evidence="5">
    <location>
        <begin position="10"/>
        <end position="15"/>
    </location>
    <ligand>
        <name>ATP</name>
        <dbReference type="ChEBI" id="CHEBI:30616"/>
    </ligand>
</feature>